<feature type="transmembrane region" description="Helical" evidence="11">
    <location>
        <begin position="338"/>
        <end position="363"/>
    </location>
</feature>
<feature type="transmembrane region" description="Helical" evidence="11">
    <location>
        <begin position="95"/>
        <end position="115"/>
    </location>
</feature>
<dbReference type="Gene3D" id="1.20.1530.10">
    <property type="entry name" value="Na+/H+ antiporter like domain"/>
    <property type="match status" value="1"/>
</dbReference>
<proteinExistence type="inferred from homology"/>
<evidence type="ECO:0000256" key="9">
    <source>
        <dbReference type="ARBA" id="ARBA00023136"/>
    </source>
</evidence>
<evidence type="ECO:0000256" key="1">
    <source>
        <dbReference type="ARBA" id="ARBA00004429"/>
    </source>
</evidence>
<accession>A0ABT0R508</accession>
<comment type="similarity">
    <text evidence="11">Belongs to the NhaA Na(+)/H(+) (TC 2.A.33) antiporter family.</text>
</comment>
<feature type="transmembrane region" description="Helical" evidence="11">
    <location>
        <begin position="163"/>
        <end position="181"/>
    </location>
</feature>
<feature type="region of interest" description="Disordered" evidence="12">
    <location>
        <begin position="1"/>
        <end position="22"/>
    </location>
</feature>
<keyword evidence="2 11" id="KW-0813">Transport</keyword>
<organism evidence="13 14">
    <name type="scientific">Brachybacterium equifaecis</name>
    <dbReference type="NCBI Taxonomy" id="2910770"/>
    <lineage>
        <taxon>Bacteria</taxon>
        <taxon>Bacillati</taxon>
        <taxon>Actinomycetota</taxon>
        <taxon>Actinomycetes</taxon>
        <taxon>Micrococcales</taxon>
        <taxon>Dermabacteraceae</taxon>
        <taxon>Brachybacterium</taxon>
    </lineage>
</organism>
<evidence type="ECO:0000256" key="4">
    <source>
        <dbReference type="ARBA" id="ARBA00022475"/>
    </source>
</evidence>
<dbReference type="InterPro" id="IPR023171">
    <property type="entry name" value="Na/H_antiporter_dom_sf"/>
</dbReference>
<feature type="transmembrane region" description="Helical" evidence="11">
    <location>
        <begin position="311"/>
        <end position="332"/>
    </location>
</feature>
<name>A0ABT0R508_9MICO</name>
<dbReference type="PANTHER" id="PTHR30341:SF0">
    <property type="entry name" value="NA(+)_H(+) ANTIPORTER NHAA"/>
    <property type="match status" value="1"/>
</dbReference>
<feature type="compositionally biased region" description="Basic and acidic residues" evidence="12">
    <location>
        <begin position="1"/>
        <end position="11"/>
    </location>
</feature>
<comment type="subcellular location">
    <subcellularLocation>
        <location evidence="1">Cell inner membrane</location>
        <topology evidence="1">Multi-pass membrane protein</topology>
    </subcellularLocation>
    <subcellularLocation>
        <location evidence="11">Cell membrane</location>
        <topology evidence="11">Multi-pass membrane protein</topology>
    </subcellularLocation>
</comment>
<gene>
    <name evidence="11 13" type="primary">nhaA</name>
    <name evidence="13" type="ORF">Bequi_13285</name>
</gene>
<keyword evidence="9 11" id="KW-0472">Membrane</keyword>
<evidence type="ECO:0000256" key="10">
    <source>
        <dbReference type="ARBA" id="ARBA00023201"/>
    </source>
</evidence>
<keyword evidence="10 11" id="KW-0739">Sodium transport</keyword>
<comment type="catalytic activity">
    <reaction evidence="11">
        <text>Na(+)(in) + 2 H(+)(out) = Na(+)(out) + 2 H(+)(in)</text>
        <dbReference type="Rhea" id="RHEA:29251"/>
        <dbReference type="ChEBI" id="CHEBI:15378"/>
        <dbReference type="ChEBI" id="CHEBI:29101"/>
    </reaction>
</comment>
<feature type="transmembrane region" description="Helical" evidence="11">
    <location>
        <begin position="384"/>
        <end position="404"/>
    </location>
</feature>
<feature type="transmembrane region" description="Helical" evidence="11">
    <location>
        <begin position="193"/>
        <end position="212"/>
    </location>
</feature>
<keyword evidence="14" id="KW-1185">Reference proteome</keyword>
<evidence type="ECO:0000256" key="5">
    <source>
        <dbReference type="ARBA" id="ARBA00022692"/>
    </source>
</evidence>
<evidence type="ECO:0000256" key="7">
    <source>
        <dbReference type="ARBA" id="ARBA00023053"/>
    </source>
</evidence>
<comment type="function">
    <text evidence="11">Na(+)/H(+) antiporter that extrudes sodium in exchange for external protons.</text>
</comment>
<evidence type="ECO:0000256" key="2">
    <source>
        <dbReference type="ARBA" id="ARBA00022448"/>
    </source>
</evidence>
<evidence type="ECO:0000313" key="13">
    <source>
        <dbReference type="EMBL" id="MCL6424339.1"/>
    </source>
</evidence>
<reference evidence="13" key="1">
    <citation type="submission" date="2022-02" db="EMBL/GenBank/DDBJ databases">
        <authorList>
            <person name="Lee M."/>
            <person name="Kim S.-J."/>
            <person name="Jung M.-Y."/>
        </authorList>
    </citation>
    <scope>NUCLEOTIDE SEQUENCE</scope>
    <source>
        <strain evidence="13">JHP9</strain>
    </source>
</reference>
<dbReference type="NCBIfam" id="TIGR00773">
    <property type="entry name" value="NhaA"/>
    <property type="match status" value="1"/>
</dbReference>
<evidence type="ECO:0000256" key="11">
    <source>
        <dbReference type="HAMAP-Rule" id="MF_01844"/>
    </source>
</evidence>
<feature type="transmembrane region" description="Helical" evidence="11">
    <location>
        <begin position="130"/>
        <end position="151"/>
    </location>
</feature>
<dbReference type="InterPro" id="IPR004670">
    <property type="entry name" value="NhaA"/>
</dbReference>
<feature type="transmembrane region" description="Helical" evidence="11">
    <location>
        <begin position="410"/>
        <end position="431"/>
    </location>
</feature>
<dbReference type="Proteomes" id="UP001203761">
    <property type="component" value="Unassembled WGS sequence"/>
</dbReference>
<dbReference type="RefSeq" id="WP_249738417.1">
    <property type="nucleotide sequence ID" value="NZ_JAKNCJ010000011.1"/>
</dbReference>
<feature type="transmembrane region" description="Helical" evidence="11">
    <location>
        <begin position="247"/>
        <end position="265"/>
    </location>
</feature>
<dbReference type="EMBL" id="JAKNCJ010000011">
    <property type="protein sequence ID" value="MCL6424339.1"/>
    <property type="molecule type" value="Genomic_DNA"/>
</dbReference>
<dbReference type="PANTHER" id="PTHR30341">
    <property type="entry name" value="SODIUM ION/PROTON ANTIPORTER NHAA-RELATED"/>
    <property type="match status" value="1"/>
</dbReference>
<evidence type="ECO:0000313" key="14">
    <source>
        <dbReference type="Proteomes" id="UP001203761"/>
    </source>
</evidence>
<feature type="transmembrane region" description="Helical" evidence="11">
    <location>
        <begin position="218"/>
        <end position="235"/>
    </location>
</feature>
<keyword evidence="8 11" id="KW-0406">Ion transport</keyword>
<comment type="caution">
    <text evidence="13">The sequence shown here is derived from an EMBL/GenBank/DDBJ whole genome shotgun (WGS) entry which is preliminary data.</text>
</comment>
<dbReference type="HAMAP" id="MF_01844">
    <property type="entry name" value="NhaA"/>
    <property type="match status" value="1"/>
</dbReference>
<protein>
    <recommendedName>
        <fullName evidence="11">Na(+)/H(+) antiporter NhaA</fullName>
    </recommendedName>
    <alternativeName>
        <fullName evidence="11">Sodium/proton antiporter NhaA</fullName>
    </alternativeName>
</protein>
<evidence type="ECO:0000256" key="3">
    <source>
        <dbReference type="ARBA" id="ARBA00022449"/>
    </source>
</evidence>
<keyword evidence="5 11" id="KW-0812">Transmembrane</keyword>
<feature type="transmembrane region" description="Helical" evidence="11">
    <location>
        <begin position="53"/>
        <end position="75"/>
    </location>
</feature>
<keyword evidence="4 11" id="KW-1003">Cell membrane</keyword>
<evidence type="ECO:0000256" key="12">
    <source>
        <dbReference type="SAM" id="MobiDB-lite"/>
    </source>
</evidence>
<keyword evidence="7 11" id="KW-0915">Sodium</keyword>
<evidence type="ECO:0000256" key="6">
    <source>
        <dbReference type="ARBA" id="ARBA00022989"/>
    </source>
</evidence>
<evidence type="ECO:0000256" key="8">
    <source>
        <dbReference type="ARBA" id="ARBA00023065"/>
    </source>
</evidence>
<keyword evidence="3 11" id="KW-0050">Antiport</keyword>
<sequence length="447" mass="46845">MTRTPEPHPDGETSGWSTAPGWSEVHIEDTGPSAHREHTRLERLVTKETTSGLILVAAAALALVFANSPLAGAYFGVRDTYLGFDLGSLHLRMSIGHWAADGLLAIFFFIVGLELKQEITQGALRDPRKALVPVVAAAGGVAVPALIYALVNLAGPAGALGGWAIPAATDIAFAVALLGLFAPKLPVAVRTFLLTLAIVDDLIAILIIAIFYATDLRLGYLALALIPIALYALVARRAERLMKRRAWAAWLVLLPLGAITWALFYNSGVHATIAGVVLAFLVPTVSRTDAGHPDPLAEQFVHRFGPISSGIAVPVFAFFSAGVAVGGISGLLEAWQSTVALGVIIGLVLGKILGILGATFLVTRIPGVGLDPSLKWADMLGMSALAGIGFTVSLLIAELSFATGDPMQDWAKVGVLTASVLAAIAGAALLAPRNRRYARLEREGASR</sequence>
<keyword evidence="6 11" id="KW-1133">Transmembrane helix</keyword>
<dbReference type="Pfam" id="PF06965">
    <property type="entry name" value="Na_H_antiport_1"/>
    <property type="match status" value="1"/>
</dbReference>